<evidence type="ECO:0000256" key="7">
    <source>
        <dbReference type="ARBA" id="ARBA00022989"/>
    </source>
</evidence>
<accession>A0A250WS82</accession>
<dbReference type="Gene3D" id="3.80.10.10">
    <property type="entry name" value="Ribonuclease Inhibitor"/>
    <property type="match status" value="1"/>
</dbReference>
<dbReference type="InterPro" id="IPR007881">
    <property type="entry name" value="UNC-50"/>
</dbReference>
<dbReference type="OrthoDB" id="10027013at2759"/>
<evidence type="ECO:0000256" key="2">
    <source>
        <dbReference type="ARBA" id="ARBA00004430"/>
    </source>
</evidence>
<dbReference type="EMBL" id="BEGY01000004">
    <property type="protein sequence ID" value="GAX73576.1"/>
    <property type="molecule type" value="Genomic_DNA"/>
</dbReference>
<evidence type="ECO:0000256" key="10">
    <source>
        <dbReference type="SAM" id="Phobius"/>
    </source>
</evidence>
<name>A0A250WS82_9CHLO</name>
<feature type="region of interest" description="Disordered" evidence="9">
    <location>
        <begin position="563"/>
        <end position="583"/>
    </location>
</feature>
<dbReference type="PANTHER" id="PTHR12841">
    <property type="entry name" value="PROTEIN UNC-50 HOMOLOG"/>
    <property type="match status" value="1"/>
</dbReference>
<comment type="caution">
    <text evidence="11">The sequence shown here is derived from an EMBL/GenBank/DDBJ whole genome shotgun (WGS) entry which is preliminary data.</text>
</comment>
<dbReference type="SMART" id="SM00364">
    <property type="entry name" value="LRR_BAC"/>
    <property type="match status" value="2"/>
</dbReference>
<dbReference type="Pfam" id="PF13855">
    <property type="entry name" value="LRR_8"/>
    <property type="match status" value="1"/>
</dbReference>
<dbReference type="InterPro" id="IPR032675">
    <property type="entry name" value="LRR_dom_sf"/>
</dbReference>
<keyword evidence="12" id="KW-1185">Reference proteome</keyword>
<dbReference type="Proteomes" id="UP000232323">
    <property type="component" value="Unassembled WGS sequence"/>
</dbReference>
<feature type="transmembrane region" description="Helical" evidence="10">
    <location>
        <begin position="99"/>
        <end position="122"/>
    </location>
</feature>
<sequence>MMLPTATRSSQRPNYVGHYLRRLLKPKQMDFEYTFWTMLQLVVSPRTAYRHTAYHKQTKNHWARDDPAFLLVMCTLVMLTACAYCLAFSDSLGHAVMTVMSAVMFDFLLLGCAIATAGWLLSNNFLRKRTLPSHQVEQHVEWLYAFDVHCNSYFPLFLLLYVLQLLLSPILLWRSFLSTALSTALYAGSLGYYHYMTFLGYSSLPFLEHTEAFLWPIGLIFLSIPFDEVGDIDQLVEEAVHSGCLDLSSLSLTSVPPHTFSCVGLAHLNLSCNSLCSLSSEIGVLLSLTELDVNYNKLEKLPASLCKLTRLNTLKASYNQISELGPELSGLTSLVSLHLHDNHLMHLPPSFTTLMQLEELQLQYNQLLQVPLQLRHLTALKSVDLQGNPMQSSSKALLQLARSRVLEDQDMLKFRKALAVEAGGELDGNQLALNHAAASSNPAAVPTSTIGPHTQVMVLNSEGDVAEEMANDVHMWEQPLDPTLYEVAGASTWNQLHKPCHLSDSAPSSALRTSEGKVGEEVGDSSEIPDMEASVMREVMDLPPAAAAAMYRAWDTVRTGVHEVQEGRPLTRGGTADPHSSTGLSRLLASSSIRFGPGTAQGLRPGSVAPGHLRAGLTFSSSHRRPPTAGGARPGTAAGGSSSRLPLTEQSVTSLLEGTSRASQASESETRSARALSTDINLQGAVRGTGGGGFEGLPPITFPLTSGVRSMLRQISAGKSRAAAPAQLSAHAVELESDAQAGRAHLHGFQGAYGETQTGSTEEATGTGVEPHPHLHHVEATAVSACSTSSAHSAGIRSSFSFGKPEGLKQGATPQDANVDEALDLVRSMLGSRNPGLLATLDTALFDNEPFES</sequence>
<dbReference type="PANTHER" id="PTHR12841:SF6">
    <property type="entry name" value="PROTEIN UNC-50 HOMOLOG"/>
    <property type="match status" value="1"/>
</dbReference>
<feature type="transmembrane region" description="Helical" evidence="10">
    <location>
        <begin position="142"/>
        <end position="163"/>
    </location>
</feature>
<evidence type="ECO:0000256" key="9">
    <source>
        <dbReference type="SAM" id="MobiDB-lite"/>
    </source>
</evidence>
<evidence type="ECO:0000256" key="5">
    <source>
        <dbReference type="ARBA" id="ARBA00022692"/>
    </source>
</evidence>
<dbReference type="InterPro" id="IPR001611">
    <property type="entry name" value="Leu-rich_rpt"/>
</dbReference>
<dbReference type="SUPFAM" id="SSF52058">
    <property type="entry name" value="L domain-like"/>
    <property type="match status" value="1"/>
</dbReference>
<keyword evidence="5 10" id="KW-0812">Transmembrane</keyword>
<dbReference type="GO" id="GO:0000139">
    <property type="term" value="C:Golgi membrane"/>
    <property type="evidence" value="ECO:0007669"/>
    <property type="project" value="TreeGrafter"/>
</dbReference>
<dbReference type="InterPro" id="IPR003591">
    <property type="entry name" value="Leu-rich_rpt_typical-subtyp"/>
</dbReference>
<evidence type="ECO:0000256" key="3">
    <source>
        <dbReference type="ARBA" id="ARBA00006293"/>
    </source>
</evidence>
<keyword evidence="6" id="KW-0677">Repeat</keyword>
<keyword evidence="4" id="KW-0433">Leucine-rich repeat</keyword>
<dbReference type="STRING" id="1157962.A0A250WS82"/>
<dbReference type="GO" id="GO:0005930">
    <property type="term" value="C:axoneme"/>
    <property type="evidence" value="ECO:0007669"/>
    <property type="project" value="UniProtKB-SubCell"/>
</dbReference>
<feature type="transmembrane region" description="Helical" evidence="10">
    <location>
        <begin position="68"/>
        <end position="87"/>
    </location>
</feature>
<protein>
    <submittedName>
        <fullName evidence="11">Uncharacterized protein</fullName>
    </submittedName>
</protein>
<evidence type="ECO:0000256" key="4">
    <source>
        <dbReference type="ARBA" id="ARBA00022614"/>
    </source>
</evidence>
<evidence type="ECO:0000256" key="8">
    <source>
        <dbReference type="ARBA" id="ARBA00023136"/>
    </source>
</evidence>
<comment type="similarity">
    <text evidence="3">Belongs to the unc-50 family.</text>
</comment>
<keyword evidence="7 10" id="KW-1133">Transmembrane helix</keyword>
<feature type="region of interest" description="Disordered" evidence="9">
    <location>
        <begin position="503"/>
        <end position="526"/>
    </location>
</feature>
<evidence type="ECO:0000313" key="11">
    <source>
        <dbReference type="EMBL" id="GAX73576.1"/>
    </source>
</evidence>
<evidence type="ECO:0000256" key="6">
    <source>
        <dbReference type="ARBA" id="ARBA00022737"/>
    </source>
</evidence>
<gene>
    <name evidence="11" type="ORF">CEUSTIGMA_g1027.t1</name>
</gene>
<feature type="region of interest" description="Disordered" evidence="9">
    <location>
        <begin position="595"/>
        <end position="676"/>
    </location>
</feature>
<evidence type="ECO:0000313" key="12">
    <source>
        <dbReference type="Proteomes" id="UP000232323"/>
    </source>
</evidence>
<reference evidence="11 12" key="1">
    <citation type="submission" date="2017-08" db="EMBL/GenBank/DDBJ databases">
        <title>Acidophilic green algal genome provides insights into adaptation to an acidic environment.</title>
        <authorList>
            <person name="Hirooka S."/>
            <person name="Hirose Y."/>
            <person name="Kanesaki Y."/>
            <person name="Higuchi S."/>
            <person name="Fujiwara T."/>
            <person name="Onuma R."/>
            <person name="Era A."/>
            <person name="Ohbayashi R."/>
            <person name="Uzuka A."/>
            <person name="Nozaki H."/>
            <person name="Yoshikawa H."/>
            <person name="Miyagishima S.Y."/>
        </authorList>
    </citation>
    <scope>NUCLEOTIDE SEQUENCE [LARGE SCALE GENOMIC DNA]</scope>
    <source>
        <strain evidence="11 12">NIES-2499</strain>
    </source>
</reference>
<comment type="subcellular location">
    <subcellularLocation>
        <location evidence="2">Cytoplasm</location>
        <location evidence="2">Cytoskeleton</location>
        <location evidence="2">Cilium axoneme</location>
    </subcellularLocation>
    <subcellularLocation>
        <location evidence="1">Membrane</location>
        <topology evidence="1">Multi-pass membrane protein</topology>
    </subcellularLocation>
</comment>
<organism evidence="11 12">
    <name type="scientific">Chlamydomonas eustigma</name>
    <dbReference type="NCBI Taxonomy" id="1157962"/>
    <lineage>
        <taxon>Eukaryota</taxon>
        <taxon>Viridiplantae</taxon>
        <taxon>Chlorophyta</taxon>
        <taxon>core chlorophytes</taxon>
        <taxon>Chlorophyceae</taxon>
        <taxon>CS clade</taxon>
        <taxon>Chlamydomonadales</taxon>
        <taxon>Chlamydomonadaceae</taxon>
        <taxon>Chlamydomonas</taxon>
    </lineage>
</organism>
<evidence type="ECO:0000256" key="1">
    <source>
        <dbReference type="ARBA" id="ARBA00004141"/>
    </source>
</evidence>
<dbReference type="SMART" id="SM00369">
    <property type="entry name" value="LRR_TYP"/>
    <property type="match status" value="4"/>
</dbReference>
<dbReference type="PROSITE" id="PS51450">
    <property type="entry name" value="LRR"/>
    <property type="match status" value="1"/>
</dbReference>
<proteinExistence type="inferred from homology"/>
<dbReference type="Pfam" id="PF05216">
    <property type="entry name" value="UNC-50"/>
    <property type="match status" value="1"/>
</dbReference>
<keyword evidence="8 10" id="KW-0472">Membrane</keyword>
<dbReference type="AlphaFoldDB" id="A0A250WS82"/>
<feature type="compositionally biased region" description="Polar residues" evidence="9">
    <location>
        <begin position="648"/>
        <end position="667"/>
    </location>
</feature>
<feature type="compositionally biased region" description="Low complexity" evidence="9">
    <location>
        <begin position="627"/>
        <end position="644"/>
    </location>
</feature>